<evidence type="ECO:0000313" key="2">
    <source>
        <dbReference type="Proteomes" id="UP000193804"/>
    </source>
</evidence>
<name>A0A1X7J7J5_9BACT</name>
<dbReference type="Pfam" id="PF13715">
    <property type="entry name" value="CarbopepD_reg_2"/>
    <property type="match status" value="1"/>
</dbReference>
<dbReference type="EMBL" id="FXAW01000002">
    <property type="protein sequence ID" value="SMG22964.1"/>
    <property type="molecule type" value="Genomic_DNA"/>
</dbReference>
<dbReference type="OrthoDB" id="9758472at2"/>
<dbReference type="RefSeq" id="WP_085516277.1">
    <property type="nucleotide sequence ID" value="NZ_FXAW01000002.1"/>
</dbReference>
<evidence type="ECO:0000313" key="1">
    <source>
        <dbReference type="EMBL" id="SMG22964.1"/>
    </source>
</evidence>
<gene>
    <name evidence="1" type="ORF">SAMN05661096_01325</name>
</gene>
<sequence length="186" mass="21191">MKGRMIITLFLFVVITLVTKAQKSEITLSGIISCDNSLNEPLSAVHVFNKNTKKGTLTDKNGEFSISMKKQDTIIFSTVQHVEKIYTIEKGKSFDNKHIEITLEEDTVWLEAVTVMGFKRLEDFKQQILQMKLPDDDVSLALPTVDKYAKQNYTGDGQYEIRGPLTYLLNKIHTYGKRTNVAERPD</sequence>
<organism evidence="1 2">
    <name type="scientific">Marivirga sericea</name>
    <dbReference type="NCBI Taxonomy" id="1028"/>
    <lineage>
        <taxon>Bacteria</taxon>
        <taxon>Pseudomonadati</taxon>
        <taxon>Bacteroidota</taxon>
        <taxon>Cytophagia</taxon>
        <taxon>Cytophagales</taxon>
        <taxon>Marivirgaceae</taxon>
        <taxon>Marivirga</taxon>
    </lineage>
</organism>
<dbReference type="AlphaFoldDB" id="A0A1X7J7J5"/>
<dbReference type="Proteomes" id="UP000193804">
    <property type="component" value="Unassembled WGS sequence"/>
</dbReference>
<accession>A0A1X7J7J5</accession>
<dbReference type="STRING" id="1028.SAMN05661096_01325"/>
<keyword evidence="2" id="KW-1185">Reference proteome</keyword>
<reference evidence="2" key="1">
    <citation type="submission" date="2017-04" db="EMBL/GenBank/DDBJ databases">
        <authorList>
            <person name="Varghese N."/>
            <person name="Submissions S."/>
        </authorList>
    </citation>
    <scope>NUCLEOTIDE SEQUENCE [LARGE SCALE GENOMIC DNA]</scope>
    <source>
        <strain evidence="2">DSM 4125</strain>
    </source>
</reference>
<proteinExistence type="predicted"/>
<dbReference type="SUPFAM" id="SSF49464">
    <property type="entry name" value="Carboxypeptidase regulatory domain-like"/>
    <property type="match status" value="1"/>
</dbReference>
<protein>
    <submittedName>
        <fullName evidence="1">CarboxypepD_reg-like domain-containing protein</fullName>
    </submittedName>
</protein>
<dbReference type="InterPro" id="IPR008969">
    <property type="entry name" value="CarboxyPept-like_regulatory"/>
</dbReference>